<evidence type="ECO:0000313" key="3">
    <source>
        <dbReference type="Proteomes" id="UP000033633"/>
    </source>
</evidence>
<proteinExistence type="predicted"/>
<comment type="caution">
    <text evidence="2">The sequence shown here is derived from an EMBL/GenBank/DDBJ whole genome shotgun (WGS) entry which is preliminary data.</text>
</comment>
<dbReference type="EMBL" id="JWYV01000005">
    <property type="protein sequence ID" value="KKD00228.1"/>
    <property type="molecule type" value="Genomic_DNA"/>
</dbReference>
<dbReference type="STRING" id="265726.KY46_08115"/>
<dbReference type="OrthoDB" id="7248516at2"/>
<organism evidence="2 3">
    <name type="scientific">Photobacterium halotolerans</name>
    <dbReference type="NCBI Taxonomy" id="265726"/>
    <lineage>
        <taxon>Bacteria</taxon>
        <taxon>Pseudomonadati</taxon>
        <taxon>Pseudomonadota</taxon>
        <taxon>Gammaproteobacteria</taxon>
        <taxon>Vibrionales</taxon>
        <taxon>Vibrionaceae</taxon>
        <taxon>Photobacterium</taxon>
    </lineage>
</organism>
<name>A0A0F5VDT4_9GAMM</name>
<feature type="domain" description="Glycosyltransferase 2-like" evidence="1">
    <location>
        <begin position="6"/>
        <end position="135"/>
    </location>
</feature>
<keyword evidence="3" id="KW-1185">Reference proteome</keyword>
<dbReference type="InterPro" id="IPR001173">
    <property type="entry name" value="Glyco_trans_2-like"/>
</dbReference>
<sequence length="298" mass="33841">MIKVQICLFAYNLEQSIASCIESVMENCGTYQYDLFVMINGCTDQTYDIVSCIADTHANVHPVHIAIGDKSNAWNTFIYQYYDGHSVAVFADGDLTFGQNAFQHIVDCHLAQPHYNAITGFPWDRGRNSKQMQHRMQQNHDLAGGLYLLSPLFIQTLISHTVKLPVGLIGDDSMLGFLSATNICSGTDLPKQRIGVCVKAVFIYAHLSPVRWQDYKLYFRRRVRYSLRYFQQLSIVTDLKQQGISAMPAVAIHGTSASLHQVRWRSSHLIFDLISKWMIDRQKMRLHPDSESASKSLS</sequence>
<evidence type="ECO:0000259" key="1">
    <source>
        <dbReference type="Pfam" id="PF00535"/>
    </source>
</evidence>
<dbReference type="CDD" id="cd00761">
    <property type="entry name" value="Glyco_tranf_GTA_type"/>
    <property type="match status" value="1"/>
</dbReference>
<evidence type="ECO:0000313" key="2">
    <source>
        <dbReference type="EMBL" id="KKD00228.1"/>
    </source>
</evidence>
<dbReference type="SUPFAM" id="SSF53448">
    <property type="entry name" value="Nucleotide-diphospho-sugar transferases"/>
    <property type="match status" value="1"/>
</dbReference>
<dbReference type="RefSeq" id="WP_046220148.1">
    <property type="nucleotide sequence ID" value="NZ_JWYV01000005.1"/>
</dbReference>
<accession>A0A0F5VDT4</accession>
<dbReference type="InterPro" id="IPR029044">
    <property type="entry name" value="Nucleotide-diphossugar_trans"/>
</dbReference>
<dbReference type="PATRIC" id="fig|265726.11.peg.3752"/>
<gene>
    <name evidence="2" type="ORF">KY46_08115</name>
</gene>
<dbReference type="Proteomes" id="UP000033633">
    <property type="component" value="Unassembled WGS sequence"/>
</dbReference>
<dbReference type="Gene3D" id="3.90.550.10">
    <property type="entry name" value="Spore Coat Polysaccharide Biosynthesis Protein SpsA, Chain A"/>
    <property type="match status" value="1"/>
</dbReference>
<dbReference type="Pfam" id="PF00535">
    <property type="entry name" value="Glycos_transf_2"/>
    <property type="match status" value="1"/>
</dbReference>
<dbReference type="AlphaFoldDB" id="A0A0F5VDT4"/>
<protein>
    <recommendedName>
        <fullName evidence="1">Glycosyltransferase 2-like domain-containing protein</fullName>
    </recommendedName>
</protein>
<reference evidence="2 3" key="1">
    <citation type="submission" date="2014-12" db="EMBL/GenBank/DDBJ databases">
        <title>Mercury Reductase activity and rhizosphere competence traits in the genome of root associated Photobacterium halotolerans MELD1.</title>
        <authorList>
            <person name="Mathew D.C."/>
            <person name="Huang C.-C."/>
        </authorList>
    </citation>
    <scope>NUCLEOTIDE SEQUENCE [LARGE SCALE GENOMIC DNA]</scope>
    <source>
        <strain evidence="2 3">MELD1</strain>
    </source>
</reference>